<proteinExistence type="predicted"/>
<dbReference type="PaxDb" id="8022-A0A060YRU1"/>
<dbReference type="EMBL" id="FR912369">
    <property type="protein sequence ID" value="CDQ91850.1"/>
    <property type="molecule type" value="Genomic_DNA"/>
</dbReference>
<organism evidence="1 2">
    <name type="scientific">Oncorhynchus mykiss</name>
    <name type="common">Rainbow trout</name>
    <name type="synonym">Salmo gairdneri</name>
    <dbReference type="NCBI Taxonomy" id="8022"/>
    <lineage>
        <taxon>Eukaryota</taxon>
        <taxon>Metazoa</taxon>
        <taxon>Chordata</taxon>
        <taxon>Craniata</taxon>
        <taxon>Vertebrata</taxon>
        <taxon>Euteleostomi</taxon>
        <taxon>Actinopterygii</taxon>
        <taxon>Neopterygii</taxon>
        <taxon>Teleostei</taxon>
        <taxon>Protacanthopterygii</taxon>
        <taxon>Salmoniformes</taxon>
        <taxon>Salmonidae</taxon>
        <taxon>Salmoninae</taxon>
        <taxon>Oncorhynchus</taxon>
    </lineage>
</organism>
<dbReference type="AlphaFoldDB" id="A0A060YRU1"/>
<dbReference type="PANTHER" id="PTHR21274">
    <property type="entry name" value="MECKELIN"/>
    <property type="match status" value="1"/>
</dbReference>
<name>A0A060YRU1_ONCMY</name>
<sequence>MNRFLGSVIDHAHRDMEYVVRDKLFFERVIGMEFLEPMDKSIFYNDESHSFSDVLFYGNEATLLIFDTLFFCVVDLGAQSFILAGVLTYIQQMVFRLIRNSIGRRNLANKTLVDKRFLI</sequence>
<dbReference type="Proteomes" id="UP000193380">
    <property type="component" value="Unassembled WGS sequence"/>
</dbReference>
<dbReference type="PANTHER" id="PTHR21274:SF2">
    <property type="entry name" value="MECKELIN"/>
    <property type="match status" value="1"/>
</dbReference>
<evidence type="ECO:0008006" key="3">
    <source>
        <dbReference type="Google" id="ProtNLM"/>
    </source>
</evidence>
<reference evidence="1" key="2">
    <citation type="submission" date="2014-03" db="EMBL/GenBank/DDBJ databases">
        <authorList>
            <person name="Genoscope - CEA"/>
        </authorList>
    </citation>
    <scope>NUCLEOTIDE SEQUENCE</scope>
</reference>
<reference evidence="1" key="1">
    <citation type="journal article" date="2014" name="Nat. Commun.">
        <title>The rainbow trout genome provides novel insights into evolution after whole-genome duplication in vertebrates.</title>
        <authorList>
            <person name="Berthelot C."/>
            <person name="Brunet F."/>
            <person name="Chalopin D."/>
            <person name="Juanchich A."/>
            <person name="Bernard M."/>
            <person name="Noel B."/>
            <person name="Bento P."/>
            <person name="Da Silva C."/>
            <person name="Labadie K."/>
            <person name="Alberti A."/>
            <person name="Aury J.M."/>
            <person name="Louis A."/>
            <person name="Dehais P."/>
            <person name="Bardou P."/>
            <person name="Montfort J."/>
            <person name="Klopp C."/>
            <person name="Cabau C."/>
            <person name="Gaspin C."/>
            <person name="Thorgaard G.H."/>
            <person name="Boussaha M."/>
            <person name="Quillet E."/>
            <person name="Guyomard R."/>
            <person name="Galiana D."/>
            <person name="Bobe J."/>
            <person name="Volff J.N."/>
            <person name="Genet C."/>
            <person name="Wincker P."/>
            <person name="Jaillon O."/>
            <person name="Roest Crollius H."/>
            <person name="Guiguen Y."/>
        </authorList>
    </citation>
    <scope>NUCLEOTIDE SEQUENCE [LARGE SCALE GENOMIC DNA]</scope>
</reference>
<accession>A0A060YRU1</accession>
<gene>
    <name evidence="1" type="ORF">GSONMT00019331001</name>
</gene>
<dbReference type="InterPro" id="IPR019170">
    <property type="entry name" value="Meckelin"/>
</dbReference>
<dbReference type="GO" id="GO:0036038">
    <property type="term" value="C:MKS complex"/>
    <property type="evidence" value="ECO:0007669"/>
    <property type="project" value="InterPro"/>
</dbReference>
<dbReference type="GO" id="GO:0060271">
    <property type="term" value="P:cilium assembly"/>
    <property type="evidence" value="ECO:0007669"/>
    <property type="project" value="InterPro"/>
</dbReference>
<dbReference type="STRING" id="8022.A0A060YRU1"/>
<dbReference type="Pfam" id="PF09773">
    <property type="entry name" value="Meckelin"/>
    <property type="match status" value="1"/>
</dbReference>
<protein>
    <recommendedName>
        <fullName evidence="3">Meckelin</fullName>
    </recommendedName>
</protein>
<evidence type="ECO:0000313" key="1">
    <source>
        <dbReference type="EMBL" id="CDQ91850.1"/>
    </source>
</evidence>
<evidence type="ECO:0000313" key="2">
    <source>
        <dbReference type="Proteomes" id="UP000193380"/>
    </source>
</evidence>